<sequence>MSNHQELPPASSGSSVPTPTELLGKIQVQSSAEFTNQPLPGLKLSLSMPKSLLEPAPDIQNCNKGTVGPSSQSMIEMPFSNWKRNCYTLYEVDEKVTSPKVMAPTEPMVASSGMSHTDPAKMDHYQVLTVSSFNWKYQGFRNFSSEVNKRHTHAENQSIKVNEPLSKTQGQVLCQEMNASLASTSVESDVGARKAQSSTDLKSFEGENTSFGRKRNLSASDLKALVGSIFNVSSSTSDGKSKSVPASPMSSPKSQRKSLTILGEQAEKAEGTLSSSQFGNTDHYKEAYNIPVHSNKTGLKRSIPPTAMMSSIVDWATKKKVTVSNSEMNIFAPPSS</sequence>
<dbReference type="Proteomes" id="UP001634394">
    <property type="component" value="Unassembled WGS sequence"/>
</dbReference>
<accession>A0ABD3VT11</accession>
<protein>
    <submittedName>
        <fullName evidence="2">Uncharacterized protein</fullName>
    </submittedName>
</protein>
<gene>
    <name evidence="2" type="ORF">ACJMK2_006159</name>
</gene>
<evidence type="ECO:0000313" key="2">
    <source>
        <dbReference type="EMBL" id="KAL3864480.1"/>
    </source>
</evidence>
<feature type="region of interest" description="Disordered" evidence="1">
    <location>
        <begin position="233"/>
        <end position="257"/>
    </location>
</feature>
<feature type="region of interest" description="Disordered" evidence="1">
    <location>
        <begin position="1"/>
        <end position="20"/>
    </location>
</feature>
<feature type="region of interest" description="Disordered" evidence="1">
    <location>
        <begin position="189"/>
        <end position="209"/>
    </location>
</feature>
<evidence type="ECO:0000256" key="1">
    <source>
        <dbReference type="SAM" id="MobiDB-lite"/>
    </source>
</evidence>
<feature type="compositionally biased region" description="Polar residues" evidence="1">
    <location>
        <begin position="1"/>
        <end position="18"/>
    </location>
</feature>
<reference evidence="2 3" key="1">
    <citation type="submission" date="2024-11" db="EMBL/GenBank/DDBJ databases">
        <title>Chromosome-level genome assembly of the freshwater bivalve Anodonta woodiana.</title>
        <authorList>
            <person name="Chen X."/>
        </authorList>
    </citation>
    <scope>NUCLEOTIDE SEQUENCE [LARGE SCALE GENOMIC DNA]</scope>
    <source>
        <strain evidence="2">MN2024</strain>
        <tissue evidence="2">Gills</tissue>
    </source>
</reference>
<dbReference type="AlphaFoldDB" id="A0ABD3VT11"/>
<organism evidence="2 3">
    <name type="scientific">Sinanodonta woodiana</name>
    <name type="common">Chinese pond mussel</name>
    <name type="synonym">Anodonta woodiana</name>
    <dbReference type="NCBI Taxonomy" id="1069815"/>
    <lineage>
        <taxon>Eukaryota</taxon>
        <taxon>Metazoa</taxon>
        <taxon>Spiralia</taxon>
        <taxon>Lophotrochozoa</taxon>
        <taxon>Mollusca</taxon>
        <taxon>Bivalvia</taxon>
        <taxon>Autobranchia</taxon>
        <taxon>Heteroconchia</taxon>
        <taxon>Palaeoheterodonta</taxon>
        <taxon>Unionida</taxon>
        <taxon>Unionoidea</taxon>
        <taxon>Unionidae</taxon>
        <taxon>Unioninae</taxon>
        <taxon>Sinanodonta</taxon>
    </lineage>
</organism>
<proteinExistence type="predicted"/>
<comment type="caution">
    <text evidence="2">The sequence shown here is derived from an EMBL/GenBank/DDBJ whole genome shotgun (WGS) entry which is preliminary data.</text>
</comment>
<dbReference type="EMBL" id="JBJQND010000010">
    <property type="protein sequence ID" value="KAL3864480.1"/>
    <property type="molecule type" value="Genomic_DNA"/>
</dbReference>
<evidence type="ECO:0000313" key="3">
    <source>
        <dbReference type="Proteomes" id="UP001634394"/>
    </source>
</evidence>
<keyword evidence="3" id="KW-1185">Reference proteome</keyword>
<feature type="compositionally biased region" description="Polar residues" evidence="1">
    <location>
        <begin position="195"/>
        <end position="209"/>
    </location>
</feature>
<name>A0ABD3VT11_SINWO</name>